<dbReference type="AlphaFoldDB" id="A0AAW1UQ38"/>
<keyword evidence="3" id="KW-1185">Reference proteome</keyword>
<sequence length="472" mass="54122">MSPLKKKSKQEVNFSTESNSTEYDAEPLVTDSEATNSLGKELRAAIDTMGPDSPRNVSDHFLENEEILNTKELNQYKQVYDVVPTPAEEAIQELYKKDKSPSVMDYESEVDVENILNADNSKCSTSNECLIVRPMKAEMCRPIYKNGKDIIAKKCLCHSKENYICMQREPTNETPKRFSRLYQHSITKWLKNRGPFCRRETDQTEKVSDYYKMYITEPDDDHSPPRRVIFNLVDELPKPKCTSVGVNTKPTFCNYGLQSKNIKDQENQRAKCSIQEEESVKEYETINKRNETIQQKIKGCRCGSPARVDVYYFDHGNASYLRTTDNPPLIRTEIVADQSEECNTKFWGEIFGSVHIGTSFITAFILQFLRFLLQSIIRPLTVGLIQILSDYFLKPCLATIFNAIVQPPLIFLYNVSTSLRDICDPISEGIGYFIREISVVCKSCRLIETKKCRSCDSSCFQNIKNSPNLEVK</sequence>
<protein>
    <submittedName>
        <fullName evidence="2">Uncharacterized protein</fullName>
    </submittedName>
</protein>
<reference evidence="2 3" key="1">
    <citation type="submission" date="2023-03" db="EMBL/GenBank/DDBJ databases">
        <title>Genome insight into feeding habits of ladybird beetles.</title>
        <authorList>
            <person name="Li H.-S."/>
            <person name="Huang Y.-H."/>
            <person name="Pang H."/>
        </authorList>
    </citation>
    <scope>NUCLEOTIDE SEQUENCE [LARGE SCALE GENOMIC DNA]</scope>
    <source>
        <strain evidence="2">SYSU_2023b</strain>
        <tissue evidence="2">Whole body</tissue>
    </source>
</reference>
<proteinExistence type="predicted"/>
<feature type="compositionally biased region" description="Polar residues" evidence="1">
    <location>
        <begin position="11"/>
        <end position="22"/>
    </location>
</feature>
<dbReference type="Proteomes" id="UP001431783">
    <property type="component" value="Unassembled WGS sequence"/>
</dbReference>
<name>A0AAW1UQ38_9CUCU</name>
<comment type="caution">
    <text evidence="2">The sequence shown here is derived from an EMBL/GenBank/DDBJ whole genome shotgun (WGS) entry which is preliminary data.</text>
</comment>
<evidence type="ECO:0000256" key="1">
    <source>
        <dbReference type="SAM" id="MobiDB-lite"/>
    </source>
</evidence>
<evidence type="ECO:0000313" key="2">
    <source>
        <dbReference type="EMBL" id="KAK9885656.1"/>
    </source>
</evidence>
<dbReference type="EMBL" id="JARQZJ010000096">
    <property type="protein sequence ID" value="KAK9885656.1"/>
    <property type="molecule type" value="Genomic_DNA"/>
</dbReference>
<accession>A0AAW1UQ38</accession>
<evidence type="ECO:0000313" key="3">
    <source>
        <dbReference type="Proteomes" id="UP001431783"/>
    </source>
</evidence>
<feature type="region of interest" description="Disordered" evidence="1">
    <location>
        <begin position="1"/>
        <end position="40"/>
    </location>
</feature>
<organism evidence="2 3">
    <name type="scientific">Henosepilachna vigintioctopunctata</name>
    <dbReference type="NCBI Taxonomy" id="420089"/>
    <lineage>
        <taxon>Eukaryota</taxon>
        <taxon>Metazoa</taxon>
        <taxon>Ecdysozoa</taxon>
        <taxon>Arthropoda</taxon>
        <taxon>Hexapoda</taxon>
        <taxon>Insecta</taxon>
        <taxon>Pterygota</taxon>
        <taxon>Neoptera</taxon>
        <taxon>Endopterygota</taxon>
        <taxon>Coleoptera</taxon>
        <taxon>Polyphaga</taxon>
        <taxon>Cucujiformia</taxon>
        <taxon>Coccinelloidea</taxon>
        <taxon>Coccinellidae</taxon>
        <taxon>Epilachninae</taxon>
        <taxon>Epilachnini</taxon>
        <taxon>Henosepilachna</taxon>
    </lineage>
</organism>
<gene>
    <name evidence="2" type="ORF">WA026_012420</name>
</gene>